<dbReference type="EMBL" id="CP017754">
    <property type="protein sequence ID" value="AOZ08095.1"/>
    <property type="molecule type" value="Genomic_DNA"/>
</dbReference>
<evidence type="ECO:0000313" key="2">
    <source>
        <dbReference type="Proteomes" id="UP000177515"/>
    </source>
</evidence>
<reference evidence="1 2" key="1">
    <citation type="submission" date="2016-10" db="EMBL/GenBank/DDBJ databases">
        <title>Complete genome sequences of three Cupriavidus strains isolated from various Malaysian environments.</title>
        <authorList>
            <person name="Abdullah A.A.-A."/>
            <person name="Shafie N.A.H."/>
            <person name="Lau N.S."/>
        </authorList>
    </citation>
    <scope>NUCLEOTIDE SEQUENCE [LARGE SCALE GENOMIC DNA]</scope>
    <source>
        <strain evidence="1 2">USMAA1020</strain>
    </source>
</reference>
<name>A0ABM6F927_9BURK</name>
<dbReference type="InterPro" id="IPR058891">
    <property type="entry name" value="CPPA"/>
</dbReference>
<gene>
    <name evidence="1" type="ORF">BKK80_11085</name>
</gene>
<proteinExistence type="predicted"/>
<evidence type="ECO:0000313" key="1">
    <source>
        <dbReference type="EMBL" id="AOZ08095.1"/>
    </source>
</evidence>
<accession>A0ABM6F927</accession>
<keyword evidence="2" id="KW-1185">Reference proteome</keyword>
<dbReference type="Pfam" id="PF25860">
    <property type="entry name" value="CPPA"/>
    <property type="match status" value="1"/>
</dbReference>
<organism evidence="1 2">
    <name type="scientific">Cupriavidus malaysiensis</name>
    <dbReference type="NCBI Taxonomy" id="367825"/>
    <lineage>
        <taxon>Bacteria</taxon>
        <taxon>Pseudomonadati</taxon>
        <taxon>Pseudomonadota</taxon>
        <taxon>Betaproteobacteria</taxon>
        <taxon>Burkholderiales</taxon>
        <taxon>Burkholderiaceae</taxon>
        <taxon>Cupriavidus</taxon>
    </lineage>
</organism>
<sequence length="93" mass="10489">MEHLVRVQNEYDRQVLAWLRRRIGDAALAEAARRLGGERKPYLSSLCRALSIRPPARVDLRAEARRADLAVGERYLARIRTILGASGQASRAH</sequence>
<dbReference type="RefSeq" id="WP_071016343.1">
    <property type="nucleotide sequence ID" value="NZ_CP017754.1"/>
</dbReference>
<dbReference type="Proteomes" id="UP000177515">
    <property type="component" value="Chromosome 1"/>
</dbReference>
<protein>
    <submittedName>
        <fullName evidence="1">Uncharacterized protein</fullName>
    </submittedName>
</protein>